<keyword evidence="2" id="KW-1185">Reference proteome</keyword>
<accession>A0ACC2KLL4</accession>
<name>A0ACC2KLL4_PERAE</name>
<dbReference type="Proteomes" id="UP001234297">
    <property type="component" value="Chromosome 10"/>
</dbReference>
<comment type="caution">
    <text evidence="1">The sequence shown here is derived from an EMBL/GenBank/DDBJ whole genome shotgun (WGS) entry which is preliminary data.</text>
</comment>
<protein>
    <submittedName>
        <fullName evidence="1">Uncharacterized protein</fullName>
    </submittedName>
</protein>
<sequence length="346" mass="37907">MLADGAIKIRSSDVIPGSKVDPTLVQQVSTTGPHVFPAQGYMKADAKIDALKNKSSDAITGSIVDPKVVQYISVAGSFIFSPLRRSSSSSLAPRSIMIQWVAGKKKSPQKGPDPRSDFERLRSNLKELLDFSDDRSAKVSLIMTAIKKNMDSALPPDLPPDLLHEVKLCLGNHSSLLKASFEGVASMAATRVQKERIVDPSNAQEYDANHDLLETHLGDISTCVLGEPLVVSTLPRDEDVSHGVADQDPNRDAHLLDARDILKGRSYYNQNLIDHGEGPHPLTNLVQPDAFSNDELQQQVVEDPENVDIQEQERAARYHLDNLLKAEECTHKQHSSDLAINLGDSN</sequence>
<reference evidence="1 2" key="1">
    <citation type="journal article" date="2022" name="Hortic Res">
        <title>A haplotype resolved chromosomal level avocado genome allows analysis of novel avocado genes.</title>
        <authorList>
            <person name="Nath O."/>
            <person name="Fletcher S.J."/>
            <person name="Hayward A."/>
            <person name="Shaw L.M."/>
            <person name="Masouleh A.K."/>
            <person name="Furtado A."/>
            <person name="Henry R.J."/>
            <person name="Mitter N."/>
        </authorList>
    </citation>
    <scope>NUCLEOTIDE SEQUENCE [LARGE SCALE GENOMIC DNA]</scope>
    <source>
        <strain evidence="2">cv. Hass</strain>
    </source>
</reference>
<gene>
    <name evidence="1" type="ORF">MRB53_030564</name>
</gene>
<dbReference type="EMBL" id="CM056818">
    <property type="protein sequence ID" value="KAJ8622035.1"/>
    <property type="molecule type" value="Genomic_DNA"/>
</dbReference>
<evidence type="ECO:0000313" key="2">
    <source>
        <dbReference type="Proteomes" id="UP001234297"/>
    </source>
</evidence>
<evidence type="ECO:0000313" key="1">
    <source>
        <dbReference type="EMBL" id="KAJ8622035.1"/>
    </source>
</evidence>
<proteinExistence type="predicted"/>
<organism evidence="1 2">
    <name type="scientific">Persea americana</name>
    <name type="common">Avocado</name>
    <dbReference type="NCBI Taxonomy" id="3435"/>
    <lineage>
        <taxon>Eukaryota</taxon>
        <taxon>Viridiplantae</taxon>
        <taxon>Streptophyta</taxon>
        <taxon>Embryophyta</taxon>
        <taxon>Tracheophyta</taxon>
        <taxon>Spermatophyta</taxon>
        <taxon>Magnoliopsida</taxon>
        <taxon>Magnoliidae</taxon>
        <taxon>Laurales</taxon>
        <taxon>Lauraceae</taxon>
        <taxon>Persea</taxon>
    </lineage>
</organism>